<dbReference type="SUPFAM" id="SSF52980">
    <property type="entry name" value="Restriction endonuclease-like"/>
    <property type="match status" value="1"/>
</dbReference>
<reference evidence="4 5" key="1">
    <citation type="submission" date="2019-06" db="EMBL/GenBank/DDBJ databases">
        <title>Sequencing the genomes of 1000 actinobacteria strains.</title>
        <authorList>
            <person name="Klenk H.-P."/>
        </authorList>
    </citation>
    <scope>NUCLEOTIDE SEQUENCE [LARGE SCALE GENOMIC DNA]</scope>
    <source>
        <strain evidence="4 5">DSM 21776</strain>
    </source>
</reference>
<dbReference type="InterPro" id="IPR055370">
    <property type="entry name" value="Lsr2_DNA-bd"/>
</dbReference>
<sequence>MGGVPDDFLIARNPDEESTLPYLIRIPLGPNGIVVKAKEMWPRTSKVYCHRAEAWPADADVLERVPTRVCVSRGASIELVLDRGRENRSQFVLTRAKGRPVIFWQSARTAKQARPNVRLPTARPATSEPAHLEVLVDSHERYAWRFSHQQVVTAARHLDVGDYAVEADGSVVAAVERKSLEDLVSSLLNGTLRYALAELSGIPRAAVVVEERYSRIFSLTYVRPAVVADAIGECQARHPSVPIIFAETRALAQEWTYRFLAAARHEVSLEGAAADELGALVPAGPLPPAPEPTRTRRSPRTSQPGDRPETAVVRAWAVGQGFDIADRGRLRPEVWLAWQEAHPATSPTAST</sequence>
<dbReference type="OrthoDB" id="9776021at2"/>
<dbReference type="InterPro" id="IPR011335">
    <property type="entry name" value="Restrct_endonuc-II-like"/>
</dbReference>
<dbReference type="Gene3D" id="4.10.320.10">
    <property type="entry name" value="E3-binding domain"/>
    <property type="match status" value="1"/>
</dbReference>
<evidence type="ECO:0000313" key="5">
    <source>
        <dbReference type="Proteomes" id="UP000320085"/>
    </source>
</evidence>
<accession>A0A543PNT1</accession>
<protein>
    <submittedName>
        <fullName evidence="4">Lsr2 protein</fullName>
    </submittedName>
</protein>
<dbReference type="GO" id="GO:0004518">
    <property type="term" value="F:nuclease activity"/>
    <property type="evidence" value="ECO:0007669"/>
    <property type="project" value="InterPro"/>
</dbReference>
<organism evidence="4 5">
    <name type="scientific">Humibacillus xanthopallidus</name>
    <dbReference type="NCBI Taxonomy" id="412689"/>
    <lineage>
        <taxon>Bacteria</taxon>
        <taxon>Bacillati</taxon>
        <taxon>Actinomycetota</taxon>
        <taxon>Actinomycetes</taxon>
        <taxon>Micrococcales</taxon>
        <taxon>Intrasporangiaceae</taxon>
        <taxon>Humibacillus</taxon>
    </lineage>
</organism>
<evidence type="ECO:0000313" key="4">
    <source>
        <dbReference type="EMBL" id="TQN45738.1"/>
    </source>
</evidence>
<dbReference type="InterPro" id="IPR006166">
    <property type="entry name" value="ERCC4_domain"/>
</dbReference>
<name>A0A543PNT1_9MICO</name>
<dbReference type="SMART" id="SM00891">
    <property type="entry name" value="ERCC4"/>
    <property type="match status" value="1"/>
</dbReference>
<feature type="region of interest" description="Disordered" evidence="2">
    <location>
        <begin position="280"/>
        <end position="311"/>
    </location>
</feature>
<evidence type="ECO:0000259" key="3">
    <source>
        <dbReference type="SMART" id="SM00891"/>
    </source>
</evidence>
<gene>
    <name evidence="4" type="ORF">FHX52_2438</name>
</gene>
<dbReference type="GO" id="GO:0003677">
    <property type="term" value="F:DNA binding"/>
    <property type="evidence" value="ECO:0007669"/>
    <property type="project" value="UniProtKB-KW"/>
</dbReference>
<dbReference type="Proteomes" id="UP000320085">
    <property type="component" value="Unassembled WGS sequence"/>
</dbReference>
<dbReference type="GO" id="GO:0006259">
    <property type="term" value="P:DNA metabolic process"/>
    <property type="evidence" value="ECO:0007669"/>
    <property type="project" value="UniProtKB-ARBA"/>
</dbReference>
<feature type="domain" description="ERCC4" evidence="3">
    <location>
        <begin position="133"/>
        <end position="213"/>
    </location>
</feature>
<dbReference type="EMBL" id="VFQF01000002">
    <property type="protein sequence ID" value="TQN45738.1"/>
    <property type="molecule type" value="Genomic_DNA"/>
</dbReference>
<dbReference type="InterPro" id="IPR036625">
    <property type="entry name" value="E3-bd_dom_sf"/>
</dbReference>
<keyword evidence="1" id="KW-0238">DNA-binding</keyword>
<evidence type="ECO:0000256" key="2">
    <source>
        <dbReference type="SAM" id="MobiDB-lite"/>
    </source>
</evidence>
<comment type="caution">
    <text evidence="4">The sequence shown here is derived from an EMBL/GenBank/DDBJ whole genome shotgun (WGS) entry which is preliminary data.</text>
</comment>
<proteinExistence type="predicted"/>
<evidence type="ECO:0000256" key="1">
    <source>
        <dbReference type="ARBA" id="ARBA00023125"/>
    </source>
</evidence>
<dbReference type="AlphaFoldDB" id="A0A543PNT1"/>
<dbReference type="Pfam" id="PF23359">
    <property type="entry name" value="Lsr2_DNA-bd"/>
    <property type="match status" value="1"/>
</dbReference>
<dbReference type="Pfam" id="PF02732">
    <property type="entry name" value="ERCC4"/>
    <property type="match status" value="1"/>
</dbReference>
<dbReference type="Gene3D" id="3.40.50.10130">
    <property type="match status" value="1"/>
</dbReference>
<dbReference type="GO" id="GO:0016746">
    <property type="term" value="F:acyltransferase activity"/>
    <property type="evidence" value="ECO:0007669"/>
    <property type="project" value="InterPro"/>
</dbReference>